<dbReference type="GO" id="GO:0004930">
    <property type="term" value="F:G protein-coupled receptor activity"/>
    <property type="evidence" value="ECO:0007669"/>
    <property type="project" value="TreeGrafter"/>
</dbReference>
<feature type="transmembrane region" description="Helical" evidence="5">
    <location>
        <begin position="104"/>
        <end position="126"/>
    </location>
</feature>
<keyword evidence="7" id="KW-1185">Reference proteome</keyword>
<gene>
    <name evidence="6" type="ORF">LSH36_1218g00015</name>
</gene>
<dbReference type="GO" id="GO:0007189">
    <property type="term" value="P:adenylate cyclase-activating G protein-coupled receptor signaling pathway"/>
    <property type="evidence" value="ECO:0007669"/>
    <property type="project" value="TreeGrafter"/>
</dbReference>
<keyword evidence="2 5" id="KW-0812">Transmembrane</keyword>
<evidence type="ECO:0000256" key="2">
    <source>
        <dbReference type="ARBA" id="ARBA00022692"/>
    </source>
</evidence>
<feature type="transmembrane region" description="Helical" evidence="5">
    <location>
        <begin position="20"/>
        <end position="44"/>
    </location>
</feature>
<dbReference type="EMBL" id="JAODUP010001219">
    <property type="protein sequence ID" value="KAK2140882.1"/>
    <property type="molecule type" value="Genomic_DNA"/>
</dbReference>
<dbReference type="AlphaFoldDB" id="A0AAD9IUN7"/>
<accession>A0AAD9IUN7</accession>
<dbReference type="Proteomes" id="UP001208570">
    <property type="component" value="Unassembled WGS sequence"/>
</dbReference>
<evidence type="ECO:0000313" key="7">
    <source>
        <dbReference type="Proteomes" id="UP001208570"/>
    </source>
</evidence>
<evidence type="ECO:0008006" key="8">
    <source>
        <dbReference type="Google" id="ProtNLM"/>
    </source>
</evidence>
<proteinExistence type="predicted"/>
<organism evidence="6 7">
    <name type="scientific">Paralvinella palmiformis</name>
    <dbReference type="NCBI Taxonomy" id="53620"/>
    <lineage>
        <taxon>Eukaryota</taxon>
        <taxon>Metazoa</taxon>
        <taxon>Spiralia</taxon>
        <taxon>Lophotrochozoa</taxon>
        <taxon>Annelida</taxon>
        <taxon>Polychaeta</taxon>
        <taxon>Sedentaria</taxon>
        <taxon>Canalipalpata</taxon>
        <taxon>Terebellida</taxon>
        <taxon>Terebelliformia</taxon>
        <taxon>Alvinellidae</taxon>
        <taxon>Paralvinella</taxon>
    </lineage>
</organism>
<evidence type="ECO:0000256" key="5">
    <source>
        <dbReference type="SAM" id="Phobius"/>
    </source>
</evidence>
<keyword evidence="4 5" id="KW-0472">Membrane</keyword>
<dbReference type="PANTHER" id="PTHR23112">
    <property type="entry name" value="G PROTEIN-COUPLED RECEPTOR 157-RELATED"/>
    <property type="match status" value="1"/>
</dbReference>
<dbReference type="Gene3D" id="1.20.1070.10">
    <property type="entry name" value="Rhodopsin 7-helix transmembrane proteins"/>
    <property type="match status" value="1"/>
</dbReference>
<name>A0AAD9IUN7_9ANNE</name>
<dbReference type="PANTHER" id="PTHR23112:SF0">
    <property type="entry name" value="TRANSMEMBRANE PROTEIN 116"/>
    <property type="match status" value="1"/>
</dbReference>
<feature type="non-terminal residue" evidence="6">
    <location>
        <position position="1"/>
    </location>
</feature>
<evidence type="ECO:0000256" key="1">
    <source>
        <dbReference type="ARBA" id="ARBA00004141"/>
    </source>
</evidence>
<feature type="transmembrane region" description="Helical" evidence="5">
    <location>
        <begin position="64"/>
        <end position="84"/>
    </location>
</feature>
<comment type="caution">
    <text evidence="6">The sequence shown here is derived from an EMBL/GenBank/DDBJ whole genome shotgun (WGS) entry which is preliminary data.</text>
</comment>
<evidence type="ECO:0000313" key="6">
    <source>
        <dbReference type="EMBL" id="KAK2140882.1"/>
    </source>
</evidence>
<dbReference type="GO" id="GO:0005886">
    <property type="term" value="C:plasma membrane"/>
    <property type="evidence" value="ECO:0007669"/>
    <property type="project" value="TreeGrafter"/>
</dbReference>
<evidence type="ECO:0000256" key="3">
    <source>
        <dbReference type="ARBA" id="ARBA00022989"/>
    </source>
</evidence>
<sequence length="158" mass="17701">MDHSFMVAIKDHPPDVACAAFGFLLNQFVVGQALIVIFTAFNAFSMIVLRKMIDTGRYDWKLQLYSMGIPAIVGVLGVSTNHFGPTGAWCYIDMRRRLGELLNNLVASIMIIAFVFNVGCYLGIWIRIRQVMQGQKTGHKYGRTAKVMMLFVAAYIGQ</sequence>
<comment type="subcellular location">
    <subcellularLocation>
        <location evidence="1">Membrane</location>
        <topology evidence="1">Multi-pass membrane protein</topology>
    </subcellularLocation>
</comment>
<keyword evidence="3 5" id="KW-1133">Transmembrane helix</keyword>
<reference evidence="6" key="1">
    <citation type="journal article" date="2023" name="Mol. Biol. Evol.">
        <title>Third-Generation Sequencing Reveals the Adaptive Role of the Epigenome in Three Deep-Sea Polychaetes.</title>
        <authorList>
            <person name="Perez M."/>
            <person name="Aroh O."/>
            <person name="Sun Y."/>
            <person name="Lan Y."/>
            <person name="Juniper S.K."/>
            <person name="Young C.R."/>
            <person name="Angers B."/>
            <person name="Qian P.Y."/>
        </authorList>
    </citation>
    <scope>NUCLEOTIDE SEQUENCE</scope>
    <source>
        <strain evidence="6">P08H-3</strain>
    </source>
</reference>
<protein>
    <recommendedName>
        <fullName evidence="8">G-protein coupled receptors family 2 profile 2 domain-containing protein</fullName>
    </recommendedName>
</protein>
<evidence type="ECO:0000256" key="4">
    <source>
        <dbReference type="ARBA" id="ARBA00023136"/>
    </source>
</evidence>